<dbReference type="EMBL" id="JAJJMB010000395">
    <property type="protein sequence ID" value="KAI3962406.1"/>
    <property type="molecule type" value="Genomic_DNA"/>
</dbReference>
<gene>
    <name evidence="1" type="ORF">MKW98_010957</name>
</gene>
<feature type="non-terminal residue" evidence="1">
    <location>
        <position position="126"/>
    </location>
</feature>
<organism evidence="1 2">
    <name type="scientific">Papaver atlanticum</name>
    <dbReference type="NCBI Taxonomy" id="357466"/>
    <lineage>
        <taxon>Eukaryota</taxon>
        <taxon>Viridiplantae</taxon>
        <taxon>Streptophyta</taxon>
        <taxon>Embryophyta</taxon>
        <taxon>Tracheophyta</taxon>
        <taxon>Spermatophyta</taxon>
        <taxon>Magnoliopsida</taxon>
        <taxon>Ranunculales</taxon>
        <taxon>Papaveraceae</taxon>
        <taxon>Papaveroideae</taxon>
        <taxon>Papaver</taxon>
    </lineage>
</organism>
<name>A0AAD4TKL9_9MAGN</name>
<sequence length="126" mass="14446">LVIVVAPNSQLWEGHSIPQLILQARLHLTNYCNYLVAGDWWTLVTIGDVEKAAKFLTKMCERNVHQKMDRVAASGELLHRAKLDLTQKFGRQNLVLEPIKSNRDVPKKFVHLAVTVVYKNQLYIIL</sequence>
<keyword evidence="2" id="KW-1185">Reference proteome</keyword>
<evidence type="ECO:0000313" key="2">
    <source>
        <dbReference type="Proteomes" id="UP001202328"/>
    </source>
</evidence>
<accession>A0AAD4TKL9</accession>
<evidence type="ECO:0000313" key="1">
    <source>
        <dbReference type="EMBL" id="KAI3962406.1"/>
    </source>
</evidence>
<dbReference type="Proteomes" id="UP001202328">
    <property type="component" value="Unassembled WGS sequence"/>
</dbReference>
<protein>
    <submittedName>
        <fullName evidence="1">Uncharacterized protein</fullName>
    </submittedName>
</protein>
<proteinExistence type="predicted"/>
<reference evidence="1" key="1">
    <citation type="submission" date="2022-04" db="EMBL/GenBank/DDBJ databases">
        <title>A functionally conserved STORR gene fusion in Papaver species that diverged 16.8 million years ago.</title>
        <authorList>
            <person name="Catania T."/>
        </authorList>
    </citation>
    <scope>NUCLEOTIDE SEQUENCE</scope>
    <source>
        <strain evidence="1">S-188037</strain>
    </source>
</reference>
<comment type="caution">
    <text evidence="1">The sequence shown here is derived from an EMBL/GenBank/DDBJ whole genome shotgun (WGS) entry which is preliminary data.</text>
</comment>
<dbReference type="AlphaFoldDB" id="A0AAD4TKL9"/>